<evidence type="ECO:0000256" key="1">
    <source>
        <dbReference type="ARBA" id="ARBA00004141"/>
    </source>
</evidence>
<keyword evidence="3 5" id="KW-1133">Transmembrane helix</keyword>
<dbReference type="Proteomes" id="UP001367508">
    <property type="component" value="Unassembled WGS sequence"/>
</dbReference>
<sequence>MTASMVVISKRYQIETVVNSNRYVNWINIQFSQGVGAGDCCSFILSSLEFLWELQSLPKQQNNKTIGITNVYDESSPTALVVERVFNAASAEILIYMALVDLLAADFTNPRIQKSGGLRLGCNIALFLVSGCMSLLAKLA</sequence>
<organism evidence="6 7">
    <name type="scientific">Canavalia gladiata</name>
    <name type="common">Sword bean</name>
    <name type="synonym">Dolichos gladiatus</name>
    <dbReference type="NCBI Taxonomy" id="3824"/>
    <lineage>
        <taxon>Eukaryota</taxon>
        <taxon>Viridiplantae</taxon>
        <taxon>Streptophyta</taxon>
        <taxon>Embryophyta</taxon>
        <taxon>Tracheophyta</taxon>
        <taxon>Spermatophyta</taxon>
        <taxon>Magnoliopsida</taxon>
        <taxon>eudicotyledons</taxon>
        <taxon>Gunneridae</taxon>
        <taxon>Pentapetalae</taxon>
        <taxon>rosids</taxon>
        <taxon>fabids</taxon>
        <taxon>Fabales</taxon>
        <taxon>Fabaceae</taxon>
        <taxon>Papilionoideae</taxon>
        <taxon>50 kb inversion clade</taxon>
        <taxon>NPAAA clade</taxon>
        <taxon>indigoferoid/millettioid clade</taxon>
        <taxon>Phaseoleae</taxon>
        <taxon>Canavalia</taxon>
    </lineage>
</organism>
<protein>
    <submittedName>
        <fullName evidence="6">Uncharacterized protein</fullName>
    </submittedName>
</protein>
<evidence type="ECO:0000256" key="4">
    <source>
        <dbReference type="ARBA" id="ARBA00023136"/>
    </source>
</evidence>
<keyword evidence="4 5" id="KW-0472">Membrane</keyword>
<proteinExistence type="predicted"/>
<dbReference type="AlphaFoldDB" id="A0AAN9PQN6"/>
<keyword evidence="2 5" id="KW-0812">Transmembrane</keyword>
<name>A0AAN9PQN6_CANGL</name>
<reference evidence="6 7" key="1">
    <citation type="submission" date="2024-01" db="EMBL/GenBank/DDBJ databases">
        <title>The genomes of 5 underutilized Papilionoideae crops provide insights into root nodulation and disease resistanc.</title>
        <authorList>
            <person name="Jiang F."/>
        </authorList>
    </citation>
    <scope>NUCLEOTIDE SEQUENCE [LARGE SCALE GENOMIC DNA]</scope>
    <source>
        <strain evidence="6">LVBAO_FW01</strain>
        <tissue evidence="6">Leaves</tissue>
    </source>
</reference>
<comment type="subcellular location">
    <subcellularLocation>
        <location evidence="1">Membrane</location>
        <topology evidence="1">Multi-pass membrane protein</topology>
    </subcellularLocation>
</comment>
<evidence type="ECO:0000313" key="6">
    <source>
        <dbReference type="EMBL" id="KAK7306876.1"/>
    </source>
</evidence>
<evidence type="ECO:0000256" key="2">
    <source>
        <dbReference type="ARBA" id="ARBA00022692"/>
    </source>
</evidence>
<dbReference type="InterPro" id="IPR003689">
    <property type="entry name" value="ZIP"/>
</dbReference>
<evidence type="ECO:0000256" key="3">
    <source>
        <dbReference type="ARBA" id="ARBA00022989"/>
    </source>
</evidence>
<accession>A0AAN9PQN6</accession>
<dbReference type="GO" id="GO:0046873">
    <property type="term" value="F:metal ion transmembrane transporter activity"/>
    <property type="evidence" value="ECO:0007669"/>
    <property type="project" value="InterPro"/>
</dbReference>
<keyword evidence="7" id="KW-1185">Reference proteome</keyword>
<feature type="transmembrane region" description="Helical" evidence="5">
    <location>
        <begin position="117"/>
        <end position="137"/>
    </location>
</feature>
<comment type="caution">
    <text evidence="6">The sequence shown here is derived from an EMBL/GenBank/DDBJ whole genome shotgun (WGS) entry which is preliminary data.</text>
</comment>
<dbReference type="GO" id="GO:0016020">
    <property type="term" value="C:membrane"/>
    <property type="evidence" value="ECO:0007669"/>
    <property type="project" value="UniProtKB-SubCell"/>
</dbReference>
<dbReference type="EMBL" id="JAYMYQ010000011">
    <property type="protein sequence ID" value="KAK7306876.1"/>
    <property type="molecule type" value="Genomic_DNA"/>
</dbReference>
<gene>
    <name evidence="6" type="ORF">VNO77_44836</name>
</gene>
<evidence type="ECO:0000256" key="5">
    <source>
        <dbReference type="SAM" id="Phobius"/>
    </source>
</evidence>
<evidence type="ECO:0000313" key="7">
    <source>
        <dbReference type="Proteomes" id="UP001367508"/>
    </source>
</evidence>
<dbReference type="Pfam" id="PF02535">
    <property type="entry name" value="Zip"/>
    <property type="match status" value="1"/>
</dbReference>